<feature type="transmembrane region" description="Helical" evidence="3">
    <location>
        <begin position="290"/>
        <end position="311"/>
    </location>
</feature>
<dbReference type="PANTHER" id="PTHR10877:SF150">
    <property type="entry name" value="REJ DOMAIN-CONTAINING PROTEIN"/>
    <property type="match status" value="1"/>
</dbReference>
<dbReference type="InterPro" id="IPR000434">
    <property type="entry name" value="PC1"/>
</dbReference>
<dbReference type="InterPro" id="IPR001024">
    <property type="entry name" value="PLAT/LH2_dom"/>
</dbReference>
<dbReference type="AlphaFoldDB" id="A0A087U2J4"/>
<keyword evidence="3" id="KW-0812">Transmembrane</keyword>
<protein>
    <submittedName>
        <fullName evidence="5">Polycystic kidney disease protein 1-like 2</fullName>
    </submittedName>
</protein>
<organism evidence="5 6">
    <name type="scientific">Stegodyphus mimosarum</name>
    <name type="common">African social velvet spider</name>
    <dbReference type="NCBI Taxonomy" id="407821"/>
    <lineage>
        <taxon>Eukaryota</taxon>
        <taxon>Metazoa</taxon>
        <taxon>Ecdysozoa</taxon>
        <taxon>Arthropoda</taxon>
        <taxon>Chelicerata</taxon>
        <taxon>Arachnida</taxon>
        <taxon>Araneae</taxon>
        <taxon>Araneomorphae</taxon>
        <taxon>Entelegynae</taxon>
        <taxon>Eresoidea</taxon>
        <taxon>Eresidae</taxon>
        <taxon>Stegodyphus</taxon>
    </lineage>
</organism>
<dbReference type="OrthoDB" id="6428639at2759"/>
<dbReference type="SMART" id="SM00308">
    <property type="entry name" value="LH2"/>
    <property type="match status" value="1"/>
</dbReference>
<dbReference type="PROSITE" id="PS50095">
    <property type="entry name" value="PLAT"/>
    <property type="match status" value="1"/>
</dbReference>
<dbReference type="GO" id="GO:0005262">
    <property type="term" value="F:calcium channel activity"/>
    <property type="evidence" value="ECO:0007669"/>
    <property type="project" value="TreeGrafter"/>
</dbReference>
<feature type="transmembrane region" description="Helical" evidence="3">
    <location>
        <begin position="414"/>
        <end position="432"/>
    </location>
</feature>
<dbReference type="Proteomes" id="UP000054359">
    <property type="component" value="Unassembled WGS sequence"/>
</dbReference>
<dbReference type="Gene3D" id="2.60.60.20">
    <property type="entry name" value="PLAT/LH2 domain"/>
    <property type="match status" value="1"/>
</dbReference>
<dbReference type="EMBL" id="KK117848">
    <property type="protein sequence ID" value="KFM71583.1"/>
    <property type="molecule type" value="Genomic_DNA"/>
</dbReference>
<feature type="transmembrane region" description="Helical" evidence="3">
    <location>
        <begin position="376"/>
        <end position="402"/>
    </location>
</feature>
<keyword evidence="3" id="KW-0472">Membrane</keyword>
<dbReference type="Pfam" id="PF01477">
    <property type="entry name" value="PLAT"/>
    <property type="match status" value="1"/>
</dbReference>
<dbReference type="PRINTS" id="PR00500">
    <property type="entry name" value="POLYCYSTIN1"/>
</dbReference>
<accession>A0A087U2J4</accession>
<reference evidence="5 6" key="1">
    <citation type="submission" date="2013-11" db="EMBL/GenBank/DDBJ databases">
        <title>Genome sequencing of Stegodyphus mimosarum.</title>
        <authorList>
            <person name="Bechsgaard J."/>
        </authorList>
    </citation>
    <scope>NUCLEOTIDE SEQUENCE [LARGE SCALE GENOMIC DNA]</scope>
</reference>
<keyword evidence="3" id="KW-1133">Transmembrane helix</keyword>
<evidence type="ECO:0000256" key="1">
    <source>
        <dbReference type="PROSITE-ProRule" id="PRU00152"/>
    </source>
</evidence>
<feature type="transmembrane region" description="Helical" evidence="3">
    <location>
        <begin position="38"/>
        <end position="58"/>
    </location>
</feature>
<feature type="domain" description="PLAT" evidence="4">
    <location>
        <begin position="83"/>
        <end position="202"/>
    </location>
</feature>
<evidence type="ECO:0000313" key="5">
    <source>
        <dbReference type="EMBL" id="KFM71583.1"/>
    </source>
</evidence>
<sequence>MICCLCNHLTMFGSGFLVAPNQIDFSYVFANANFEDNVTIYSTLIVTFSVYIILVIWARWKDKKDLKKLGATPLLDNDVQDKYFYEIMVQTGFQYNAGTKSKVHFILSGEDDETEVRTFTDDQREVFKRGALNMFVMSVPRCLGQLNYLRIWHDNSGKGSSASWYLKYVVVKDIHTGLRYEFIADRWFAVEEGNGMIDHLIPVAGKEQTTEFSHLFSNASRRNLTDNHIWLSVFTRPARSRFTRVQRLSCCLALLYLSMLTSAMWYQTTSEQPSPGAFKFGPLSLSPEQIGVGIMSNLIIFPPSFLMVFFFRKSRARSLRPSHVNVALENQYERWRKNYGTHNQTEETSKSQKKQQRKVDEEAQLRNPSKKKRFLLPWWCIYISWLLVVVSVGCSIFFLWAYGLQFGNVRTTKWLTSLLISFISSVLLTEPIKIFCLAVLMACLCGNPDVDDDDADDDEEDPYLKQDEEWLHDVNPGISVQRPKYRPIDLEALEAA</sequence>
<gene>
    <name evidence="5" type="ORF">X975_19750</name>
</gene>
<dbReference type="InterPro" id="IPR051223">
    <property type="entry name" value="Polycystin"/>
</dbReference>
<dbReference type="STRING" id="407821.A0A087U2J4"/>
<keyword evidence="6" id="KW-1185">Reference proteome</keyword>
<name>A0A087U2J4_STEMI</name>
<feature type="non-terminal residue" evidence="5">
    <location>
        <position position="496"/>
    </location>
</feature>
<dbReference type="GO" id="GO:0016020">
    <property type="term" value="C:membrane"/>
    <property type="evidence" value="ECO:0007669"/>
    <property type="project" value="InterPro"/>
</dbReference>
<dbReference type="FunFam" id="2.60.60.20:FF:000022">
    <property type="entry name" value="Uncharacterized protein"/>
    <property type="match status" value="1"/>
</dbReference>
<evidence type="ECO:0000259" key="4">
    <source>
        <dbReference type="PROSITE" id="PS50095"/>
    </source>
</evidence>
<dbReference type="PANTHER" id="PTHR10877">
    <property type="entry name" value="POLYCYSTIN FAMILY MEMBER"/>
    <property type="match status" value="1"/>
</dbReference>
<feature type="transmembrane region" description="Helical" evidence="3">
    <location>
        <begin position="248"/>
        <end position="266"/>
    </location>
</feature>
<dbReference type="SUPFAM" id="SSF49723">
    <property type="entry name" value="Lipase/lipooxygenase domain (PLAT/LH2 domain)"/>
    <property type="match status" value="1"/>
</dbReference>
<dbReference type="GO" id="GO:0050982">
    <property type="term" value="P:detection of mechanical stimulus"/>
    <property type="evidence" value="ECO:0007669"/>
    <property type="project" value="TreeGrafter"/>
</dbReference>
<evidence type="ECO:0000256" key="2">
    <source>
        <dbReference type="SAM" id="MobiDB-lite"/>
    </source>
</evidence>
<evidence type="ECO:0000313" key="6">
    <source>
        <dbReference type="Proteomes" id="UP000054359"/>
    </source>
</evidence>
<feature type="region of interest" description="Disordered" evidence="2">
    <location>
        <begin position="342"/>
        <end position="364"/>
    </location>
</feature>
<evidence type="ECO:0000256" key="3">
    <source>
        <dbReference type="SAM" id="Phobius"/>
    </source>
</evidence>
<dbReference type="InterPro" id="IPR036392">
    <property type="entry name" value="PLAT/LH2_dom_sf"/>
</dbReference>
<dbReference type="OMA" id="TEICHIM"/>
<proteinExistence type="predicted"/>
<comment type="caution">
    <text evidence="1">Lacks conserved residue(s) required for the propagation of feature annotation.</text>
</comment>